<evidence type="ECO:0000256" key="1">
    <source>
        <dbReference type="SAM" id="MobiDB-lite"/>
    </source>
</evidence>
<feature type="region of interest" description="Disordered" evidence="1">
    <location>
        <begin position="146"/>
        <end position="211"/>
    </location>
</feature>
<feature type="compositionally biased region" description="Pro residues" evidence="1">
    <location>
        <begin position="14"/>
        <end position="24"/>
    </location>
</feature>
<accession>A0ABY4MFD4</accession>
<proteinExistence type="predicted"/>
<feature type="region of interest" description="Disordered" evidence="1">
    <location>
        <begin position="1"/>
        <end position="132"/>
    </location>
</feature>
<sequence>MSTDADYAGVDRVPPIPPQPPQRPIPELSTGFEQGRPPSATPPADDPQTTVLRPVPSAPAVPAPGAPKGPLPPAAPPRPMAPPPAPPRPRTEPSAGPPAAPPAPTVPPRPRHPEAPPAPATPPQPRRPDAFRDTAAFHLANSQALWNEATGRGTGTPQPTRKPASAAPSAAPGGERPPHSSRDRTPLPSQSVGVPGGPLSSPRRPSAVRRPRARVVAAAVCLVLGIGLIGGAAAGSWLTGGSDTRPTRQATFAKGRDVWHSTPVDTLFPRTLNGLGLGPGGADRTWIRIAVAPAGGCADALGPELAKALSAAGCTRLLRATYADVTRTSVITVGALVTKGDANAMLALNTRFSTKNLAGRKDLMPLPYPAKGTPAADFGPAQRASWTVRVLTDIPVVVYAVSGFADGREVTDPQPAEVAARPGNTTAAGESGLAHDAKNIADLVQAAFRKAAGSPTRTTETP</sequence>
<dbReference type="EMBL" id="CP086322">
    <property type="protein sequence ID" value="UQA96413.1"/>
    <property type="molecule type" value="Genomic_DNA"/>
</dbReference>
<organism evidence="3 4">
    <name type="scientific">Streptomyces halobius</name>
    <dbReference type="NCBI Taxonomy" id="2879846"/>
    <lineage>
        <taxon>Bacteria</taxon>
        <taxon>Bacillati</taxon>
        <taxon>Actinomycetota</taxon>
        <taxon>Actinomycetes</taxon>
        <taxon>Kitasatosporales</taxon>
        <taxon>Streptomycetaceae</taxon>
        <taxon>Streptomyces</taxon>
    </lineage>
</organism>
<name>A0ABY4MFD4_9ACTN</name>
<protein>
    <submittedName>
        <fullName evidence="3">Uncharacterized protein</fullName>
    </submittedName>
</protein>
<reference evidence="3" key="1">
    <citation type="submission" date="2021-10" db="EMBL/GenBank/DDBJ databases">
        <title>Streptomyces nigrumlapis sp.nov.,an antimicrobial producing actinobacterium isolated from Black Gobi rocks.</title>
        <authorList>
            <person name="Wen Y."/>
            <person name="Zhang W."/>
            <person name="Liu X.G."/>
        </authorList>
    </citation>
    <scope>NUCLEOTIDE SEQUENCE</scope>
    <source>
        <strain evidence="3">ST13-2-2</strain>
    </source>
</reference>
<feature type="compositionally biased region" description="Basic and acidic residues" evidence="1">
    <location>
        <begin position="176"/>
        <end position="185"/>
    </location>
</feature>
<feature type="region of interest" description="Disordered" evidence="1">
    <location>
        <begin position="410"/>
        <end position="432"/>
    </location>
</feature>
<feature type="compositionally biased region" description="Pro residues" evidence="1">
    <location>
        <begin position="115"/>
        <end position="125"/>
    </location>
</feature>
<feature type="compositionally biased region" description="Pro residues" evidence="1">
    <location>
        <begin position="95"/>
        <end position="108"/>
    </location>
</feature>
<keyword evidence="2" id="KW-0472">Membrane</keyword>
<keyword evidence="4" id="KW-1185">Reference proteome</keyword>
<evidence type="ECO:0000313" key="4">
    <source>
        <dbReference type="Proteomes" id="UP000830115"/>
    </source>
</evidence>
<feature type="transmembrane region" description="Helical" evidence="2">
    <location>
        <begin position="213"/>
        <end position="238"/>
    </location>
</feature>
<keyword evidence="2" id="KW-1133">Transmembrane helix</keyword>
<evidence type="ECO:0000313" key="3">
    <source>
        <dbReference type="EMBL" id="UQA96413.1"/>
    </source>
</evidence>
<keyword evidence="2" id="KW-0812">Transmembrane</keyword>
<feature type="compositionally biased region" description="Pro residues" evidence="1">
    <location>
        <begin position="56"/>
        <end position="88"/>
    </location>
</feature>
<evidence type="ECO:0000256" key="2">
    <source>
        <dbReference type="SAM" id="Phobius"/>
    </source>
</evidence>
<gene>
    <name evidence="3" type="ORF">K9S39_35105</name>
</gene>
<dbReference type="Proteomes" id="UP000830115">
    <property type="component" value="Chromosome"/>
</dbReference>
<dbReference type="RefSeq" id="WP_248867315.1">
    <property type="nucleotide sequence ID" value="NZ_CP086322.1"/>
</dbReference>
<feature type="compositionally biased region" description="Low complexity" evidence="1">
    <location>
        <begin position="186"/>
        <end position="205"/>
    </location>
</feature>
<feature type="compositionally biased region" description="Low complexity" evidence="1">
    <location>
        <begin position="155"/>
        <end position="172"/>
    </location>
</feature>